<keyword evidence="2" id="KW-1185">Reference proteome</keyword>
<dbReference type="Proteomes" id="UP001219518">
    <property type="component" value="Unassembled WGS sequence"/>
</dbReference>
<sequence>MNGSRHAFSLLARCRGALRPQLPISKCDLNRCFVAQDQRRLYSSSNDSPRDYDSLPSLPISNPVVFMMDLAGRNFKQINWCIAEQKLDRDVIFTANESAEQILKFVTNCLAEGDFDTLEEKFIPEALTKAQSLVALMNPDKKKDLVFPGSSKSIFFASELAHFSPWNFGTENSNLIFTYIGLLVNAKGQRTWLLTLSIPKESETTLSEDFKVKKFDYATYATPDEKSEE</sequence>
<reference evidence="1" key="2">
    <citation type="journal article" date="2023" name="BMC Genomics">
        <title>Pest status, molecular evolution, and epigenetic factors derived from the genome assembly of Frankliniella fusca, a thysanopteran phytovirus vector.</title>
        <authorList>
            <person name="Catto M.A."/>
            <person name="Labadie P.E."/>
            <person name="Jacobson A.L."/>
            <person name="Kennedy G.G."/>
            <person name="Srinivasan R."/>
            <person name="Hunt B.G."/>
        </authorList>
    </citation>
    <scope>NUCLEOTIDE SEQUENCE</scope>
    <source>
        <strain evidence="1">PL_HMW_Pooled</strain>
    </source>
</reference>
<comment type="caution">
    <text evidence="1">The sequence shown here is derived from an EMBL/GenBank/DDBJ whole genome shotgun (WGS) entry which is preliminary data.</text>
</comment>
<evidence type="ECO:0000313" key="1">
    <source>
        <dbReference type="EMBL" id="KAK3922901.1"/>
    </source>
</evidence>
<name>A0AAE1HK95_9NEOP</name>
<accession>A0AAE1HK95</accession>
<protein>
    <submittedName>
        <fullName evidence="1">tRNA (Guanine-N(1)-)-methyltransferase</fullName>
    </submittedName>
</protein>
<dbReference type="AlphaFoldDB" id="A0AAE1HK95"/>
<reference evidence="1" key="1">
    <citation type="submission" date="2021-07" db="EMBL/GenBank/DDBJ databases">
        <authorList>
            <person name="Catto M.A."/>
            <person name="Jacobson A."/>
            <person name="Kennedy G."/>
            <person name="Labadie P."/>
            <person name="Hunt B.G."/>
            <person name="Srinivasan R."/>
        </authorList>
    </citation>
    <scope>NUCLEOTIDE SEQUENCE</scope>
    <source>
        <strain evidence="1">PL_HMW_Pooled</strain>
        <tissue evidence="1">Head</tissue>
    </source>
</reference>
<dbReference type="EMBL" id="JAHWGI010001134">
    <property type="protein sequence ID" value="KAK3922901.1"/>
    <property type="molecule type" value="Genomic_DNA"/>
</dbReference>
<gene>
    <name evidence="1" type="ORF">KUF71_001560</name>
</gene>
<proteinExistence type="predicted"/>
<evidence type="ECO:0000313" key="2">
    <source>
        <dbReference type="Proteomes" id="UP001219518"/>
    </source>
</evidence>
<organism evidence="1 2">
    <name type="scientific">Frankliniella fusca</name>
    <dbReference type="NCBI Taxonomy" id="407009"/>
    <lineage>
        <taxon>Eukaryota</taxon>
        <taxon>Metazoa</taxon>
        <taxon>Ecdysozoa</taxon>
        <taxon>Arthropoda</taxon>
        <taxon>Hexapoda</taxon>
        <taxon>Insecta</taxon>
        <taxon>Pterygota</taxon>
        <taxon>Neoptera</taxon>
        <taxon>Paraneoptera</taxon>
        <taxon>Thysanoptera</taxon>
        <taxon>Terebrantia</taxon>
        <taxon>Thripoidea</taxon>
        <taxon>Thripidae</taxon>
        <taxon>Frankliniella</taxon>
    </lineage>
</organism>